<name>A0A1I9SAB9_9CAUD</name>
<dbReference type="Proteomes" id="UP000224902">
    <property type="component" value="Segment"/>
</dbReference>
<accession>A0A1I9SAB9</accession>
<keyword evidence="2" id="KW-1185">Reference proteome</keyword>
<sequence length="57" mass="6652">MIETWRRDDGWEVELELAEDGSLISTNHIPMVNAPRPDPLTYQYMFFALLAHGYVKI</sequence>
<reference evidence="2" key="1">
    <citation type="submission" date="2016-08" db="EMBL/GenBank/DDBJ databases">
        <authorList>
            <person name="Seilhamer J.J."/>
        </authorList>
    </citation>
    <scope>NUCLEOTIDE SEQUENCE [LARGE SCALE GENOMIC DNA]</scope>
</reference>
<evidence type="ECO:0000313" key="2">
    <source>
        <dbReference type="Proteomes" id="UP000224902"/>
    </source>
</evidence>
<evidence type="ECO:0000313" key="1">
    <source>
        <dbReference type="EMBL" id="AOZ63725.1"/>
    </source>
</evidence>
<proteinExistence type="predicted"/>
<dbReference type="EMBL" id="KX774321">
    <property type="protein sequence ID" value="AOZ63725.1"/>
    <property type="molecule type" value="Genomic_DNA"/>
</dbReference>
<gene>
    <name evidence="1" type="ORF">SEA_WEASELS2_141</name>
</gene>
<protein>
    <submittedName>
        <fullName evidence="1">Uncharacterized protein</fullName>
    </submittedName>
</protein>
<organism evidence="1 2">
    <name type="scientific">Rhodococcus phage Weasels2</name>
    <dbReference type="NCBI Taxonomy" id="1897437"/>
    <lineage>
        <taxon>Viruses</taxon>
        <taxon>Duplodnaviria</taxon>
        <taxon>Heunggongvirae</taxon>
        <taxon>Uroviricota</taxon>
        <taxon>Caudoviricetes</taxon>
        <taxon>Weaselvirus</taxon>
        <taxon>Weaselvirus weasel</taxon>
    </lineage>
</organism>